<sequence length="492" mass="56719">MAAAGDLVQEFCEETTCPICLEYFKDPVMVVECGHNFCRACITQYWGDPERAPSCPQCRETSPRRNIRPNRQLATVVELVKKLEEGKGAKQKRGVCETHEEPLKLFCKDDEALICLVCDRAKEHRQHNVVPVAEAFQEYQERIKAQWKSLKKERDHLVNWKLVNEQKILKCLSQLGAEKQKIKSIFRQMQKFLEEKEHVRLAQLEHLEKETKKWQEENVIQISEDIFNLNHLISEMEEKCQLSTREFLQDIRSTLSRCEKKLERTAVEFSPGLEERLRICCQKNSALEESIKLCKESLEEAMDKVHVTLDPDTAHPQLILSAALKSVSLGDRKQDLLDKPERFDIMPCVLGCESFTSGRHWWEVEVKIEGELKGKSGWTLWDVGVARESVRKKGLFTYRPDEGVWAVGKAFNNPFASCQLLAFTSTSFTPLTLKQEPRKIRVLLHYEEGRVEFFDADTDDVIFSFPSASFSGEKIRPFFWVGGFGVHLNCSG</sequence>
<dbReference type="Pfam" id="PF15227">
    <property type="entry name" value="zf-C3HC4_4"/>
    <property type="match status" value="1"/>
</dbReference>
<organism evidence="11 12">
    <name type="scientific">Eublepharis macularius</name>
    <name type="common">Leopard gecko</name>
    <name type="synonym">Cyrtodactylus macularius</name>
    <dbReference type="NCBI Taxonomy" id="481883"/>
    <lineage>
        <taxon>Eukaryota</taxon>
        <taxon>Metazoa</taxon>
        <taxon>Chordata</taxon>
        <taxon>Craniata</taxon>
        <taxon>Vertebrata</taxon>
        <taxon>Euteleostomi</taxon>
        <taxon>Lepidosauria</taxon>
        <taxon>Squamata</taxon>
        <taxon>Bifurcata</taxon>
        <taxon>Gekkota</taxon>
        <taxon>Eublepharidae</taxon>
        <taxon>Eublepharinae</taxon>
        <taxon>Eublepharis</taxon>
    </lineage>
</organism>
<evidence type="ECO:0000256" key="5">
    <source>
        <dbReference type="ARBA" id="ARBA00022833"/>
    </source>
</evidence>
<dbReference type="KEGG" id="emc:129328871"/>
<dbReference type="InterPro" id="IPR013320">
    <property type="entry name" value="ConA-like_dom_sf"/>
</dbReference>
<proteinExistence type="inferred from homology"/>
<comment type="similarity">
    <text evidence="1">Belongs to the ohanin/vespryn family.</text>
</comment>
<evidence type="ECO:0000259" key="8">
    <source>
        <dbReference type="PROSITE" id="PS50089"/>
    </source>
</evidence>
<keyword evidence="4 7" id="KW-0863">Zinc-finger</keyword>
<gene>
    <name evidence="12" type="primary">LOC129328871</name>
</gene>
<dbReference type="Pfam" id="PF00622">
    <property type="entry name" value="SPRY"/>
    <property type="match status" value="1"/>
</dbReference>
<dbReference type="Pfam" id="PF00643">
    <property type="entry name" value="zf-B_box"/>
    <property type="match status" value="1"/>
</dbReference>
<keyword evidence="11" id="KW-1185">Reference proteome</keyword>
<dbReference type="SMART" id="SM00449">
    <property type="entry name" value="SPRY"/>
    <property type="match status" value="1"/>
</dbReference>
<reference evidence="12" key="1">
    <citation type="submission" date="2025-08" db="UniProtKB">
        <authorList>
            <consortium name="RefSeq"/>
        </authorList>
    </citation>
    <scope>IDENTIFICATION</scope>
    <source>
        <tissue evidence="12">Blood</tissue>
    </source>
</reference>
<evidence type="ECO:0000256" key="7">
    <source>
        <dbReference type="PROSITE-ProRule" id="PRU00024"/>
    </source>
</evidence>
<accession>A0AA97JAZ8</accession>
<evidence type="ECO:0000259" key="10">
    <source>
        <dbReference type="PROSITE" id="PS50188"/>
    </source>
</evidence>
<keyword evidence="2" id="KW-0528">Neurotoxin</keyword>
<evidence type="ECO:0000256" key="6">
    <source>
        <dbReference type="ARBA" id="ARBA00034460"/>
    </source>
</evidence>
<dbReference type="InterPro" id="IPR001870">
    <property type="entry name" value="B30.2/SPRY"/>
</dbReference>
<dbReference type="PROSITE" id="PS00518">
    <property type="entry name" value="ZF_RING_1"/>
    <property type="match status" value="1"/>
</dbReference>
<evidence type="ECO:0000259" key="9">
    <source>
        <dbReference type="PROSITE" id="PS50119"/>
    </source>
</evidence>
<dbReference type="InterPro" id="IPR043136">
    <property type="entry name" value="B30.2/SPRY_sf"/>
</dbReference>
<evidence type="ECO:0000256" key="2">
    <source>
        <dbReference type="ARBA" id="ARBA00022699"/>
    </source>
</evidence>
<dbReference type="InterPro" id="IPR006574">
    <property type="entry name" value="PRY"/>
</dbReference>
<dbReference type="SUPFAM" id="SSF57850">
    <property type="entry name" value="RING/U-box"/>
    <property type="match status" value="1"/>
</dbReference>
<dbReference type="PROSITE" id="PS50188">
    <property type="entry name" value="B302_SPRY"/>
    <property type="match status" value="1"/>
</dbReference>
<dbReference type="Gene3D" id="3.30.160.60">
    <property type="entry name" value="Classic Zinc Finger"/>
    <property type="match status" value="1"/>
</dbReference>
<evidence type="ECO:0000256" key="4">
    <source>
        <dbReference type="ARBA" id="ARBA00022771"/>
    </source>
</evidence>
<dbReference type="Gene3D" id="3.30.40.10">
    <property type="entry name" value="Zinc/RING finger domain, C3HC4 (zinc finger)"/>
    <property type="match status" value="1"/>
</dbReference>
<dbReference type="Pfam" id="PF13765">
    <property type="entry name" value="PRY"/>
    <property type="match status" value="1"/>
</dbReference>
<dbReference type="FunFam" id="2.60.120.920:FF:000004">
    <property type="entry name" value="Butyrophilin subfamily 1 member A1"/>
    <property type="match status" value="1"/>
</dbReference>
<dbReference type="PROSITE" id="PS50089">
    <property type="entry name" value="ZF_RING_2"/>
    <property type="match status" value="1"/>
</dbReference>
<evidence type="ECO:0000313" key="12">
    <source>
        <dbReference type="RefSeq" id="XP_054834156.1"/>
    </source>
</evidence>
<dbReference type="CDD" id="cd19762">
    <property type="entry name" value="Bbox2_TRIM7-like"/>
    <property type="match status" value="1"/>
</dbReference>
<dbReference type="RefSeq" id="XP_054834156.1">
    <property type="nucleotide sequence ID" value="XM_054978181.1"/>
</dbReference>
<dbReference type="SUPFAM" id="SSF57845">
    <property type="entry name" value="B-box zinc-binding domain"/>
    <property type="match status" value="1"/>
</dbReference>
<feature type="domain" description="B box-type" evidence="9">
    <location>
        <begin position="91"/>
        <end position="132"/>
    </location>
</feature>
<dbReference type="PANTHER" id="PTHR24103">
    <property type="entry name" value="E3 UBIQUITIN-PROTEIN LIGASE TRIM"/>
    <property type="match status" value="1"/>
</dbReference>
<dbReference type="Gene3D" id="2.60.120.920">
    <property type="match status" value="1"/>
</dbReference>
<dbReference type="InterPro" id="IPR050143">
    <property type="entry name" value="TRIM/RBCC"/>
</dbReference>
<dbReference type="GeneID" id="129328871"/>
<evidence type="ECO:0000256" key="1">
    <source>
        <dbReference type="ARBA" id="ARBA00009651"/>
    </source>
</evidence>
<dbReference type="SMART" id="SM00184">
    <property type="entry name" value="RING"/>
    <property type="match status" value="1"/>
</dbReference>
<dbReference type="CDD" id="cd12888">
    <property type="entry name" value="SPRY_PRY_TRIM7_like"/>
    <property type="match status" value="1"/>
</dbReference>
<dbReference type="PRINTS" id="PR01407">
    <property type="entry name" value="BUTYPHLNCDUF"/>
</dbReference>
<dbReference type="InterPro" id="IPR003877">
    <property type="entry name" value="SPRY_dom"/>
</dbReference>
<dbReference type="PROSITE" id="PS50119">
    <property type="entry name" value="ZF_BBOX"/>
    <property type="match status" value="1"/>
</dbReference>
<dbReference type="InterPro" id="IPR001841">
    <property type="entry name" value="Znf_RING"/>
</dbReference>
<protein>
    <submittedName>
        <fullName evidence="12">Zinc finger protein RFP-like</fullName>
    </submittedName>
</protein>
<dbReference type="SUPFAM" id="SSF49899">
    <property type="entry name" value="Concanavalin A-like lectins/glucanases"/>
    <property type="match status" value="1"/>
</dbReference>
<evidence type="ECO:0000256" key="3">
    <source>
        <dbReference type="ARBA" id="ARBA00022723"/>
    </source>
</evidence>
<feature type="domain" description="RING-type" evidence="8">
    <location>
        <begin position="17"/>
        <end position="59"/>
    </location>
</feature>
<dbReference type="InterPro" id="IPR003879">
    <property type="entry name" value="Butyrophylin_SPRY"/>
</dbReference>
<dbReference type="InterPro" id="IPR013083">
    <property type="entry name" value="Znf_RING/FYVE/PHD"/>
</dbReference>
<evidence type="ECO:0000313" key="11">
    <source>
        <dbReference type="Proteomes" id="UP001190640"/>
    </source>
</evidence>
<comment type="function">
    <text evidence="6">Neurotoxin that produces dose-dependent hypolocomotion and hyperalgesia in mice. May directly act on the central nervous system, as it is 6500-fold more potent when administered intracerebroventricularly than intraperitoneal.</text>
</comment>
<keyword evidence="2" id="KW-0800">Toxin</keyword>
<keyword evidence="3" id="KW-0479">Metal-binding</keyword>
<dbReference type="GO" id="GO:0008270">
    <property type="term" value="F:zinc ion binding"/>
    <property type="evidence" value="ECO:0007669"/>
    <property type="project" value="UniProtKB-KW"/>
</dbReference>
<feature type="domain" description="B30.2/SPRY" evidence="10">
    <location>
        <begin position="287"/>
        <end position="492"/>
    </location>
</feature>
<dbReference type="SMART" id="SM00336">
    <property type="entry name" value="BBOX"/>
    <property type="match status" value="1"/>
</dbReference>
<dbReference type="InterPro" id="IPR017907">
    <property type="entry name" value="Znf_RING_CS"/>
</dbReference>
<dbReference type="SMART" id="SM00589">
    <property type="entry name" value="PRY"/>
    <property type="match status" value="1"/>
</dbReference>
<dbReference type="AlphaFoldDB" id="A0AA97JAZ8"/>
<name>A0AA97JAZ8_EUBMA</name>
<dbReference type="CDD" id="cd16594">
    <property type="entry name" value="RING-HC_TRIM7-like_C-IV"/>
    <property type="match status" value="1"/>
</dbReference>
<dbReference type="InterPro" id="IPR000315">
    <property type="entry name" value="Znf_B-box"/>
</dbReference>
<dbReference type="Proteomes" id="UP001190640">
    <property type="component" value="Chromosome 4"/>
</dbReference>
<keyword evidence="5" id="KW-0862">Zinc</keyword>